<reference evidence="2" key="3">
    <citation type="submission" date="2023-05" db="EMBL/GenBank/DDBJ databases">
        <authorList>
            <person name="Smith C.H."/>
        </authorList>
    </citation>
    <scope>NUCLEOTIDE SEQUENCE</scope>
    <source>
        <strain evidence="2">CHS0354</strain>
        <tissue evidence="2">Mantle</tissue>
    </source>
</reference>
<name>A0AAE0RYL0_9BIVA</name>
<dbReference type="AlphaFoldDB" id="A0AAE0RYL0"/>
<dbReference type="Proteomes" id="UP001195483">
    <property type="component" value="Unassembled WGS sequence"/>
</dbReference>
<feature type="region of interest" description="Disordered" evidence="1">
    <location>
        <begin position="1"/>
        <end position="21"/>
    </location>
</feature>
<accession>A0AAE0RYL0</accession>
<gene>
    <name evidence="2" type="ORF">CHS0354_003234</name>
</gene>
<evidence type="ECO:0000313" key="2">
    <source>
        <dbReference type="EMBL" id="KAK3581973.1"/>
    </source>
</evidence>
<sequence length="60" mass="6625">MTSARYDFATGSQEPEKEIGKKDQEVISMPVYLAAEQGEVALTTDYIKEVVAKAVAKMKE</sequence>
<comment type="caution">
    <text evidence="2">The sequence shown here is derived from an EMBL/GenBank/DDBJ whole genome shotgun (WGS) entry which is preliminary data.</text>
</comment>
<proteinExistence type="predicted"/>
<reference evidence="2" key="2">
    <citation type="journal article" date="2021" name="Genome Biol. Evol.">
        <title>Developing a high-quality reference genome for a parasitic bivalve with doubly uniparental inheritance (Bivalvia: Unionida).</title>
        <authorList>
            <person name="Smith C.H."/>
        </authorList>
    </citation>
    <scope>NUCLEOTIDE SEQUENCE</scope>
    <source>
        <strain evidence="2">CHS0354</strain>
        <tissue evidence="2">Mantle</tissue>
    </source>
</reference>
<keyword evidence="3" id="KW-1185">Reference proteome</keyword>
<reference evidence="2" key="1">
    <citation type="journal article" date="2021" name="Genome Biol. Evol.">
        <title>A High-Quality Reference Genome for a Parasitic Bivalve with Doubly Uniparental Inheritance (Bivalvia: Unionida).</title>
        <authorList>
            <person name="Smith C.H."/>
        </authorList>
    </citation>
    <scope>NUCLEOTIDE SEQUENCE</scope>
    <source>
        <strain evidence="2">CHS0354</strain>
    </source>
</reference>
<evidence type="ECO:0000313" key="3">
    <source>
        <dbReference type="Proteomes" id="UP001195483"/>
    </source>
</evidence>
<protein>
    <submittedName>
        <fullName evidence="2">Uncharacterized protein</fullName>
    </submittedName>
</protein>
<organism evidence="2 3">
    <name type="scientific">Potamilus streckersoni</name>
    <dbReference type="NCBI Taxonomy" id="2493646"/>
    <lineage>
        <taxon>Eukaryota</taxon>
        <taxon>Metazoa</taxon>
        <taxon>Spiralia</taxon>
        <taxon>Lophotrochozoa</taxon>
        <taxon>Mollusca</taxon>
        <taxon>Bivalvia</taxon>
        <taxon>Autobranchia</taxon>
        <taxon>Heteroconchia</taxon>
        <taxon>Palaeoheterodonta</taxon>
        <taxon>Unionida</taxon>
        <taxon>Unionoidea</taxon>
        <taxon>Unionidae</taxon>
        <taxon>Ambleminae</taxon>
        <taxon>Lampsilini</taxon>
        <taxon>Potamilus</taxon>
    </lineage>
</organism>
<evidence type="ECO:0000256" key="1">
    <source>
        <dbReference type="SAM" id="MobiDB-lite"/>
    </source>
</evidence>
<dbReference type="EMBL" id="JAEAOA010000265">
    <property type="protein sequence ID" value="KAK3581973.1"/>
    <property type="molecule type" value="Genomic_DNA"/>
</dbReference>